<evidence type="ECO:0000313" key="2">
    <source>
        <dbReference type="Proteomes" id="UP000006764"/>
    </source>
</evidence>
<dbReference type="Gene3D" id="3.20.20.410">
    <property type="entry name" value="Protein of unknown function UPF0759"/>
    <property type="match status" value="1"/>
</dbReference>
<proteinExistence type="predicted"/>
<dbReference type="PANTHER" id="PTHR30348:SF4">
    <property type="entry name" value="DUF72 DOMAIN-CONTAINING PROTEIN"/>
    <property type="match status" value="1"/>
</dbReference>
<evidence type="ECO:0000313" key="1">
    <source>
        <dbReference type="EMBL" id="AJD49926.1"/>
    </source>
</evidence>
<reference evidence="1 2" key="1">
    <citation type="journal article" date="2012" name="J. Bacteriol.">
        <title>Genome sequence of an alkane-degrading bacterium, Alcanivorax pacificus type strain W11-5, isolated from deep sea sediment.</title>
        <authorList>
            <person name="Lai Q."/>
            <person name="Shao Z."/>
        </authorList>
    </citation>
    <scope>NUCLEOTIDE SEQUENCE [LARGE SCALE GENOMIC DNA]</scope>
    <source>
        <strain evidence="1 2">W11-5</strain>
    </source>
</reference>
<sequence>MQNSLFPDQDDQPLASVRPAPQAPTLRALAGQLPANLRLGTSSWHYPGWAGLVWDKLYTEAQLSRDGLPAYAQHPLFRTVGVDRGFYRPLTTEQYAAYAAQVPDDFRFVIKAPSLVTDAQIRGPGGQGREDNPAFLSEDAAITQFAEPALAGLGHKLGALVFQISPLLMPALKQMPRQITQLHRLLRALPALHERAPDAVVAVEVRDPQWLTPDFVAALRDTGATYCLGLHAKMPPITEQLPVLRALWPGPLVCRWNLNPVHGAFGYEDARDQYSPFDKLVDEDLVTRQALANVIAGTVNAGQRAYVTLSNKAEGSSPLSVIKLAEAILAR</sequence>
<dbReference type="Pfam" id="PF01904">
    <property type="entry name" value="DUF72"/>
    <property type="match status" value="1"/>
</dbReference>
<keyword evidence="2" id="KW-1185">Reference proteome</keyword>
<gene>
    <name evidence="1" type="ORF">S7S_17570</name>
</gene>
<dbReference type="Proteomes" id="UP000006764">
    <property type="component" value="Chromosome"/>
</dbReference>
<dbReference type="InterPro" id="IPR002763">
    <property type="entry name" value="DUF72"/>
</dbReference>
<dbReference type="RefSeq" id="WP_008734795.1">
    <property type="nucleotide sequence ID" value="NZ_CP004387.1"/>
</dbReference>
<dbReference type="HOGENOM" id="CLU_046654_0_0_6"/>
<dbReference type="KEGG" id="apac:S7S_17570"/>
<name>A0A0B4XRV6_9GAMM</name>
<dbReference type="STRING" id="391936.S7S_17570"/>
<accession>A0A0B4XRV6</accession>
<dbReference type="AlphaFoldDB" id="A0A0B4XRV6"/>
<dbReference type="PANTHER" id="PTHR30348">
    <property type="entry name" value="UNCHARACTERIZED PROTEIN YECE"/>
    <property type="match status" value="1"/>
</dbReference>
<evidence type="ECO:0008006" key="3">
    <source>
        <dbReference type="Google" id="ProtNLM"/>
    </source>
</evidence>
<dbReference type="EMBL" id="CP004387">
    <property type="protein sequence ID" value="AJD49926.1"/>
    <property type="molecule type" value="Genomic_DNA"/>
</dbReference>
<dbReference type="InterPro" id="IPR036520">
    <property type="entry name" value="UPF0759_sf"/>
</dbReference>
<organism evidence="1 2">
    <name type="scientific">Isoalcanivorax pacificus W11-5</name>
    <dbReference type="NCBI Taxonomy" id="391936"/>
    <lineage>
        <taxon>Bacteria</taxon>
        <taxon>Pseudomonadati</taxon>
        <taxon>Pseudomonadota</taxon>
        <taxon>Gammaproteobacteria</taxon>
        <taxon>Oceanospirillales</taxon>
        <taxon>Alcanivoracaceae</taxon>
        <taxon>Isoalcanivorax</taxon>
    </lineage>
</organism>
<protein>
    <recommendedName>
        <fullName evidence="3">DUF72 domain-containing protein</fullName>
    </recommendedName>
</protein>
<dbReference type="OrthoDB" id="9780310at2"/>
<dbReference type="SUPFAM" id="SSF117396">
    <property type="entry name" value="TM1631-like"/>
    <property type="match status" value="1"/>
</dbReference>